<evidence type="ECO:0000256" key="2">
    <source>
        <dbReference type="SAM" id="Phobius"/>
    </source>
</evidence>
<organism evidence="3 4">
    <name type="scientific">Pseudoalteromonas neustonica</name>
    <dbReference type="NCBI Taxonomy" id="1840331"/>
    <lineage>
        <taxon>Bacteria</taxon>
        <taxon>Pseudomonadati</taxon>
        <taxon>Pseudomonadota</taxon>
        <taxon>Gammaproteobacteria</taxon>
        <taxon>Alteromonadales</taxon>
        <taxon>Pseudoalteromonadaceae</taxon>
        <taxon>Pseudoalteromonas</taxon>
    </lineage>
</organism>
<proteinExistence type="predicted"/>
<dbReference type="RefSeq" id="WP_145242603.1">
    <property type="nucleotide sequence ID" value="NZ_VNFF01000034.1"/>
</dbReference>
<reference evidence="3 4" key="1">
    <citation type="submission" date="2019-07" db="EMBL/GenBank/DDBJ databases">
        <title>Diversity of Bacteria from Kongsfjorden, Arctic.</title>
        <authorList>
            <person name="Yu Y."/>
        </authorList>
    </citation>
    <scope>NUCLEOTIDE SEQUENCE [LARGE SCALE GENOMIC DNA]</scope>
    <source>
        <strain evidence="3 4">SM1927</strain>
    </source>
</reference>
<evidence type="ECO:0000313" key="3">
    <source>
        <dbReference type="EMBL" id="TVU79862.1"/>
    </source>
</evidence>
<feature type="transmembrane region" description="Helical" evidence="2">
    <location>
        <begin position="7"/>
        <end position="27"/>
    </location>
</feature>
<keyword evidence="2" id="KW-0812">Transmembrane</keyword>
<feature type="coiled-coil region" evidence="1">
    <location>
        <begin position="82"/>
        <end position="116"/>
    </location>
</feature>
<keyword evidence="1" id="KW-0175">Coiled coil</keyword>
<dbReference type="Proteomes" id="UP000317938">
    <property type="component" value="Unassembled WGS sequence"/>
</dbReference>
<evidence type="ECO:0000256" key="1">
    <source>
        <dbReference type="SAM" id="Coils"/>
    </source>
</evidence>
<comment type="caution">
    <text evidence="3">The sequence shown here is derived from an EMBL/GenBank/DDBJ whole genome shotgun (WGS) entry which is preliminary data.</text>
</comment>
<keyword evidence="2" id="KW-1133">Transmembrane helix</keyword>
<accession>A0ABY3F7C8</accession>
<name>A0ABY3F7C8_9GAMM</name>
<gene>
    <name evidence="3" type="ORF">FQP85_21970</name>
</gene>
<protein>
    <recommendedName>
        <fullName evidence="5">Lysis protein</fullName>
    </recommendedName>
</protein>
<sequence length="160" mass="17763">MLKLLNIEKYVIAALIAALAYVTYQFVTLDDDLKLANQTIEAKTAAIEALSLQAEYLTQSVKLSEEQNTKLMRERESLSRINQNYQVQVGELANNLSQAQSNIEKLRESSNEAVNQWANDSVPCDAIRLLKYARAASCDQNGSANTIPVLNTTGRISIQL</sequence>
<keyword evidence="2" id="KW-0472">Membrane</keyword>
<dbReference type="EMBL" id="VNFF01000034">
    <property type="protein sequence ID" value="TVU79862.1"/>
    <property type="molecule type" value="Genomic_DNA"/>
</dbReference>
<keyword evidence="4" id="KW-1185">Reference proteome</keyword>
<evidence type="ECO:0000313" key="4">
    <source>
        <dbReference type="Proteomes" id="UP000317938"/>
    </source>
</evidence>
<evidence type="ECO:0008006" key="5">
    <source>
        <dbReference type="Google" id="ProtNLM"/>
    </source>
</evidence>